<protein>
    <submittedName>
        <fullName evidence="3">ABC transporter ATP-binding protein</fullName>
    </submittedName>
</protein>
<dbReference type="Pfam" id="PF09084">
    <property type="entry name" value="NMT1"/>
    <property type="match status" value="1"/>
</dbReference>
<dbReference type="AlphaFoldDB" id="A0A2S9JA82"/>
<sequence length="317" mass="34540">MFRRRAFTPAIILLAALSLLASPAAAADKLSVLLEWFVNPDHAPLVVAREKGFFSAAGLDVDLIPPADPAAPPRLVAARQADVAIGYQPNLYLSHDEGLPLVRFGTLVETPLNTVTVLADGPIKSLKDLKGKKVGFSVAGFEDAMLGAMLKSEGLKAGDVELINVNFALSASLIANQVDATVGGYRNFELTQMAQEGHKGTAFFPEEHGVPVYDELIFLTHPDLAKDDRLKRFIGAVEKGAIYLTNHPDESWSLFIKAYPDLDNALNRQAWTDTLPRFAKRPAALDRSRYERLGVFMHEAGLIKSVPKVDDLAVELQ</sequence>
<feature type="domain" description="SsuA/THI5-like" evidence="2">
    <location>
        <begin position="39"/>
        <end position="250"/>
    </location>
</feature>
<dbReference type="Proteomes" id="UP000238563">
    <property type="component" value="Unassembled WGS sequence"/>
</dbReference>
<keyword evidence="3" id="KW-0067">ATP-binding</keyword>
<dbReference type="EMBL" id="PVBT01000010">
    <property type="protein sequence ID" value="PRD49682.1"/>
    <property type="molecule type" value="Genomic_DNA"/>
</dbReference>
<dbReference type="PANTHER" id="PTHR31528:SF3">
    <property type="entry name" value="THIAMINE BIOSYNTHESIS PROTEIN HI_0357-RELATED"/>
    <property type="match status" value="1"/>
</dbReference>
<accession>A0A2S9JA82</accession>
<dbReference type="PANTHER" id="PTHR31528">
    <property type="entry name" value="4-AMINO-5-HYDROXYMETHYL-2-METHYLPYRIMIDINE PHOSPHATE SYNTHASE THI11-RELATED"/>
    <property type="match status" value="1"/>
</dbReference>
<dbReference type="OrthoDB" id="5348911at2"/>
<feature type="signal peptide" evidence="1">
    <location>
        <begin position="1"/>
        <end position="26"/>
    </location>
</feature>
<organism evidence="3 4">
    <name type="scientific">Phyllobacterium myrsinacearum</name>
    <dbReference type="NCBI Taxonomy" id="28101"/>
    <lineage>
        <taxon>Bacteria</taxon>
        <taxon>Pseudomonadati</taxon>
        <taxon>Pseudomonadota</taxon>
        <taxon>Alphaproteobacteria</taxon>
        <taxon>Hyphomicrobiales</taxon>
        <taxon>Phyllobacteriaceae</taxon>
        <taxon>Phyllobacterium</taxon>
    </lineage>
</organism>
<dbReference type="GO" id="GO:0005524">
    <property type="term" value="F:ATP binding"/>
    <property type="evidence" value="ECO:0007669"/>
    <property type="project" value="UniProtKB-KW"/>
</dbReference>
<evidence type="ECO:0000256" key="1">
    <source>
        <dbReference type="SAM" id="SignalP"/>
    </source>
</evidence>
<dbReference type="SUPFAM" id="SSF53850">
    <property type="entry name" value="Periplasmic binding protein-like II"/>
    <property type="match status" value="1"/>
</dbReference>
<evidence type="ECO:0000313" key="3">
    <source>
        <dbReference type="EMBL" id="PRD49682.1"/>
    </source>
</evidence>
<gene>
    <name evidence="3" type="ORF">C5750_24995</name>
</gene>
<dbReference type="Gene3D" id="3.40.190.10">
    <property type="entry name" value="Periplasmic binding protein-like II"/>
    <property type="match status" value="2"/>
</dbReference>
<evidence type="ECO:0000313" key="4">
    <source>
        <dbReference type="Proteomes" id="UP000238563"/>
    </source>
</evidence>
<keyword evidence="3" id="KW-0547">Nucleotide-binding</keyword>
<keyword evidence="4" id="KW-1185">Reference proteome</keyword>
<dbReference type="GO" id="GO:0009228">
    <property type="term" value="P:thiamine biosynthetic process"/>
    <property type="evidence" value="ECO:0007669"/>
    <property type="project" value="InterPro"/>
</dbReference>
<reference evidence="3 4" key="1">
    <citation type="submission" date="2018-02" db="EMBL/GenBank/DDBJ databases">
        <title>The draft genome of Phyllobacterium myrsinacearum DSM5892.</title>
        <authorList>
            <person name="Li L."/>
            <person name="Liu L."/>
            <person name="Zhang X."/>
            <person name="Wang T."/>
        </authorList>
    </citation>
    <scope>NUCLEOTIDE SEQUENCE [LARGE SCALE GENOMIC DNA]</scope>
    <source>
        <strain evidence="3 4">DSM 5892</strain>
    </source>
</reference>
<feature type="chain" id="PRO_5015677669" evidence="1">
    <location>
        <begin position="27"/>
        <end position="317"/>
    </location>
</feature>
<keyword evidence="1" id="KW-0732">Signal</keyword>
<dbReference type="InterPro" id="IPR015168">
    <property type="entry name" value="SsuA/THI5"/>
</dbReference>
<proteinExistence type="predicted"/>
<evidence type="ECO:0000259" key="2">
    <source>
        <dbReference type="Pfam" id="PF09084"/>
    </source>
</evidence>
<dbReference type="RefSeq" id="WP_105737930.1">
    <property type="nucleotide sequence ID" value="NZ_PVBT01000010.1"/>
</dbReference>
<comment type="caution">
    <text evidence="3">The sequence shown here is derived from an EMBL/GenBank/DDBJ whole genome shotgun (WGS) entry which is preliminary data.</text>
</comment>
<dbReference type="InterPro" id="IPR027939">
    <property type="entry name" value="NMT1/THI5"/>
</dbReference>
<name>A0A2S9JA82_9HYPH</name>